<keyword evidence="2" id="KW-1185">Reference proteome</keyword>
<dbReference type="EMBL" id="CAIX01000232">
    <property type="protein sequence ID" value="CCI48543.1"/>
    <property type="molecule type" value="Genomic_DNA"/>
</dbReference>
<gene>
    <name evidence="1" type="ORF">BN9_096810</name>
</gene>
<comment type="caution">
    <text evidence="1">The sequence shown here is derived from an EMBL/GenBank/DDBJ whole genome shotgun (WGS) entry which is preliminary data.</text>
</comment>
<reference evidence="1 2" key="1">
    <citation type="submission" date="2012-05" db="EMBL/GenBank/DDBJ databases">
        <title>Recombination and specialization in a pathogen metapopulation.</title>
        <authorList>
            <person name="Gardiner A."/>
            <person name="Kemen E."/>
            <person name="Schultz-Larsen T."/>
            <person name="MacLean D."/>
            <person name="Van Oosterhout C."/>
            <person name="Jones J.D.G."/>
        </authorList>
    </citation>
    <scope>NUCLEOTIDE SEQUENCE [LARGE SCALE GENOMIC DNA]</scope>
    <source>
        <strain evidence="1 2">Ac Nc2</strain>
    </source>
</reference>
<protein>
    <recommendedName>
        <fullName evidence="3">Deacetylase sirtuin-type domain-containing protein</fullName>
    </recommendedName>
</protein>
<dbReference type="SUPFAM" id="SSF52467">
    <property type="entry name" value="DHS-like NAD/FAD-binding domain"/>
    <property type="match status" value="1"/>
</dbReference>
<dbReference type="AlphaFoldDB" id="A0A024GQA8"/>
<dbReference type="InParanoid" id="A0A024GQA8"/>
<evidence type="ECO:0008006" key="3">
    <source>
        <dbReference type="Google" id="ProtNLM"/>
    </source>
</evidence>
<dbReference type="Gene3D" id="3.40.50.1220">
    <property type="entry name" value="TPP-binding domain"/>
    <property type="match status" value="1"/>
</dbReference>
<evidence type="ECO:0000313" key="1">
    <source>
        <dbReference type="EMBL" id="CCI48543.1"/>
    </source>
</evidence>
<dbReference type="InterPro" id="IPR029035">
    <property type="entry name" value="DHS-like_NAD/FAD-binding_dom"/>
</dbReference>
<proteinExistence type="predicted"/>
<sequence>MMGRYHILKKWSERLRAKKSLSVKTDQTGAIEGQTMKKSSSEAIICKPFFIYTSNVDAHFHRMFDETDIYEIHGNVETWQCSGNARSSRNVCPQLHALPKSIQFDINRETMLADITDITDRLQCGCQQRLRPNVLMFHDHQWIPNHLAEKNYIQWEAAVEEHLKANPMSRFVIVEIGCGTRIPSVRKESEVVVSDIFLKCEKRRQVQLVRINPEFPNSDNAIIKENDLLISIQNNACASLQLIDELIDAIN</sequence>
<dbReference type="Proteomes" id="UP000053237">
    <property type="component" value="Unassembled WGS sequence"/>
</dbReference>
<accession>A0A024GQA8</accession>
<evidence type="ECO:0000313" key="2">
    <source>
        <dbReference type="Proteomes" id="UP000053237"/>
    </source>
</evidence>
<dbReference type="OrthoDB" id="424302at2759"/>
<organism evidence="1 2">
    <name type="scientific">Albugo candida</name>
    <dbReference type="NCBI Taxonomy" id="65357"/>
    <lineage>
        <taxon>Eukaryota</taxon>
        <taxon>Sar</taxon>
        <taxon>Stramenopiles</taxon>
        <taxon>Oomycota</taxon>
        <taxon>Peronosporomycetes</taxon>
        <taxon>Albuginales</taxon>
        <taxon>Albuginaceae</taxon>
        <taxon>Albugo</taxon>
    </lineage>
</organism>
<name>A0A024GQA8_9STRA</name>